<dbReference type="PROSITE" id="PS50949">
    <property type="entry name" value="HTH_GNTR"/>
    <property type="match status" value="1"/>
</dbReference>
<dbReference type="InterPro" id="IPR008920">
    <property type="entry name" value="TF_FadR/GntR_C"/>
</dbReference>
<evidence type="ECO:0000313" key="7">
    <source>
        <dbReference type="Proteomes" id="UP000006798"/>
    </source>
</evidence>
<feature type="region of interest" description="Disordered" evidence="4">
    <location>
        <begin position="61"/>
        <end position="80"/>
    </location>
</feature>
<dbReference type="AlphaFoldDB" id="G0EXZ8"/>
<name>G0EXZ8_CUPNN</name>
<dbReference type="CDD" id="cd07377">
    <property type="entry name" value="WHTH_GntR"/>
    <property type="match status" value="1"/>
</dbReference>
<evidence type="ECO:0000256" key="1">
    <source>
        <dbReference type="ARBA" id="ARBA00023015"/>
    </source>
</evidence>
<dbReference type="Proteomes" id="UP000006798">
    <property type="component" value="Chromosome 1"/>
</dbReference>
<dbReference type="PANTHER" id="PTHR43537:SF5">
    <property type="entry name" value="UXU OPERON TRANSCRIPTIONAL REGULATOR"/>
    <property type="match status" value="1"/>
</dbReference>
<dbReference type="InterPro" id="IPR036388">
    <property type="entry name" value="WH-like_DNA-bd_sf"/>
</dbReference>
<dbReference type="SUPFAM" id="SSF48008">
    <property type="entry name" value="GntR ligand-binding domain-like"/>
    <property type="match status" value="1"/>
</dbReference>
<reference evidence="6 7" key="1">
    <citation type="journal article" date="2011" name="J. Bacteriol.">
        <title>Complete genome sequence of the type strain Cupriavidus necator N-1.</title>
        <authorList>
            <person name="Poehlein A."/>
            <person name="Kusian B."/>
            <person name="Friedrich B."/>
            <person name="Daniel R."/>
            <person name="Bowien B."/>
        </authorList>
    </citation>
    <scope>NUCLEOTIDE SEQUENCE [LARGE SCALE GENOMIC DNA]</scope>
    <source>
        <strain evidence="7">ATCC 43291 / DSM 13513 / CCUG 52238 / LMG 8453 / N-1</strain>
    </source>
</reference>
<dbReference type="SMART" id="SM00345">
    <property type="entry name" value="HTH_GNTR"/>
    <property type="match status" value="1"/>
</dbReference>
<keyword evidence="2" id="KW-0238">DNA-binding</keyword>
<proteinExistence type="predicted"/>
<dbReference type="KEGG" id="cnc:CNE_1c33060"/>
<dbReference type="InterPro" id="IPR036390">
    <property type="entry name" value="WH_DNA-bd_sf"/>
</dbReference>
<dbReference type="GO" id="GO:0003677">
    <property type="term" value="F:DNA binding"/>
    <property type="evidence" value="ECO:0007669"/>
    <property type="project" value="UniProtKB-KW"/>
</dbReference>
<dbReference type="PANTHER" id="PTHR43537">
    <property type="entry name" value="TRANSCRIPTIONAL REGULATOR, GNTR FAMILY"/>
    <property type="match status" value="1"/>
</dbReference>
<keyword evidence="1" id="KW-0805">Transcription regulation</keyword>
<evidence type="ECO:0000313" key="6">
    <source>
        <dbReference type="EMBL" id="AEI78611.1"/>
    </source>
</evidence>
<dbReference type="Gene3D" id="1.20.120.530">
    <property type="entry name" value="GntR ligand-binding domain-like"/>
    <property type="match status" value="1"/>
</dbReference>
<feature type="domain" description="HTH gntR-type" evidence="5">
    <location>
        <begin position="79"/>
        <end position="149"/>
    </location>
</feature>
<dbReference type="PRINTS" id="PR00035">
    <property type="entry name" value="HTHGNTR"/>
</dbReference>
<evidence type="ECO:0000259" key="5">
    <source>
        <dbReference type="PROSITE" id="PS50949"/>
    </source>
</evidence>
<dbReference type="Pfam" id="PF07729">
    <property type="entry name" value="FCD"/>
    <property type="match status" value="1"/>
</dbReference>
<accession>G0EXZ8</accession>
<dbReference type="HOGENOM" id="CLU_017584_9_0_4"/>
<dbReference type="SUPFAM" id="SSF46785">
    <property type="entry name" value="Winged helix' DNA-binding domain"/>
    <property type="match status" value="1"/>
</dbReference>
<evidence type="ECO:0000256" key="2">
    <source>
        <dbReference type="ARBA" id="ARBA00023125"/>
    </source>
</evidence>
<dbReference type="InterPro" id="IPR000524">
    <property type="entry name" value="Tscrpt_reg_HTH_GntR"/>
</dbReference>
<sequence length="322" mass="36078">MGRIDGFRSPVCARIVRMSAGPTPPCPPTCCDLISFSPRRREYPHRKSPVLHHNHSNYDHKYEAMDSKPTPQIEGSRRVKRSDQVVNDIKRWIVQTHQNVGDKLPQEAALIEQMGVARGTVREALASLQAQGLVKVSTGPNGGATLTQPPYERCLEAVSNFLYFQSVDIVTLYALRRAVEPELAANAALRLTDADIADLEALVGLSHPEHGGSTDWNERREADLLFHDRLADACSSPMLALFCRLLNDIIRRVIVVRNAQDDFDDFDEEIFHSHNALIEAFRSRDPERARALMQEHMEHAESLALEAESRVDRGSLLMSPGD</sequence>
<dbReference type="Gene3D" id="1.10.10.10">
    <property type="entry name" value="Winged helix-like DNA-binding domain superfamily/Winged helix DNA-binding domain"/>
    <property type="match status" value="1"/>
</dbReference>
<dbReference type="SMART" id="SM00895">
    <property type="entry name" value="FCD"/>
    <property type="match status" value="1"/>
</dbReference>
<evidence type="ECO:0000256" key="4">
    <source>
        <dbReference type="SAM" id="MobiDB-lite"/>
    </source>
</evidence>
<evidence type="ECO:0000256" key="3">
    <source>
        <dbReference type="ARBA" id="ARBA00023163"/>
    </source>
</evidence>
<keyword evidence="3" id="KW-0804">Transcription</keyword>
<protein>
    <submittedName>
        <fullName evidence="6">Transcriptional regulator GntR family</fullName>
    </submittedName>
</protein>
<organism evidence="6 7">
    <name type="scientific">Cupriavidus necator (strain ATCC 43291 / DSM 13513 / CCUG 52238 / LMG 8453 / N-1)</name>
    <name type="common">Ralstonia eutropha</name>
    <dbReference type="NCBI Taxonomy" id="1042878"/>
    <lineage>
        <taxon>Bacteria</taxon>
        <taxon>Pseudomonadati</taxon>
        <taxon>Pseudomonadota</taxon>
        <taxon>Betaproteobacteria</taxon>
        <taxon>Burkholderiales</taxon>
        <taxon>Burkholderiaceae</taxon>
        <taxon>Cupriavidus</taxon>
    </lineage>
</organism>
<dbReference type="InterPro" id="IPR011711">
    <property type="entry name" value="GntR_C"/>
</dbReference>
<gene>
    <name evidence="6" type="ordered locus">CNE_1c33060</name>
</gene>
<dbReference type="Pfam" id="PF00392">
    <property type="entry name" value="GntR"/>
    <property type="match status" value="1"/>
</dbReference>
<dbReference type="GO" id="GO:0003700">
    <property type="term" value="F:DNA-binding transcription factor activity"/>
    <property type="evidence" value="ECO:0007669"/>
    <property type="project" value="InterPro"/>
</dbReference>
<dbReference type="EMBL" id="CP002877">
    <property type="protein sequence ID" value="AEI78611.1"/>
    <property type="molecule type" value="Genomic_DNA"/>
</dbReference>